<organism evidence="1">
    <name type="scientific">Rhizophagus irregularis (strain DAOM 181602 / DAOM 197198 / MUCL 43194)</name>
    <name type="common">Arbuscular mycorrhizal fungus</name>
    <name type="synonym">Glomus intraradices</name>
    <dbReference type="NCBI Taxonomy" id="747089"/>
    <lineage>
        <taxon>Eukaryota</taxon>
        <taxon>Fungi</taxon>
        <taxon>Fungi incertae sedis</taxon>
        <taxon>Mucoromycota</taxon>
        <taxon>Glomeromycotina</taxon>
        <taxon>Glomeromycetes</taxon>
        <taxon>Glomerales</taxon>
        <taxon>Glomeraceae</taxon>
        <taxon>Rhizophagus</taxon>
    </lineage>
</organism>
<dbReference type="EMBL" id="KI292522">
    <property type="protein sequence ID" value="ESA05798.1"/>
    <property type="molecule type" value="Genomic_DNA"/>
</dbReference>
<accession>U9THJ9</accession>
<proteinExistence type="predicted"/>
<dbReference type="HOGENOM" id="CLU_2997617_0_0_1"/>
<name>U9THJ9_RHIID</name>
<protein>
    <submittedName>
        <fullName evidence="1">Uncharacterized protein</fullName>
    </submittedName>
</protein>
<dbReference type="AlphaFoldDB" id="U9THJ9"/>
<sequence length="57" mass="6648">MIHLPVSPLFPALAEIKNQKPMEKAKMIHIYSNHVLRGSLRCWTKLRTNNCIFGIMR</sequence>
<evidence type="ECO:0000313" key="1">
    <source>
        <dbReference type="EMBL" id="ESA05798.1"/>
    </source>
</evidence>
<gene>
    <name evidence="1" type="ORF">GLOINDRAFT_35050</name>
</gene>
<reference evidence="1" key="1">
    <citation type="submission" date="2013-07" db="EMBL/GenBank/DDBJ databases">
        <title>The genome of an arbuscular mycorrhizal fungus provides insights into the evolution of the oldest plant symbiosis.</title>
        <authorList>
            <consortium name="DOE Joint Genome Institute"/>
            <person name="Tisserant E."/>
            <person name="Malbreil M."/>
            <person name="Kuo A."/>
            <person name="Kohler A."/>
            <person name="Symeonidi A."/>
            <person name="Balestrini R."/>
            <person name="Charron P."/>
            <person name="Duensing N."/>
            <person name="Frei-dit-Frey N."/>
            <person name="Gianinazzi-Pearson V."/>
            <person name="Gilbert B."/>
            <person name="Handa Y."/>
            <person name="Hijri M."/>
            <person name="Kaul R."/>
            <person name="Kawaguchi M."/>
            <person name="Krajinski F."/>
            <person name="Lammers P."/>
            <person name="Lapierre D."/>
            <person name="Masclaux F.G."/>
            <person name="Murat C."/>
            <person name="Morin E."/>
            <person name="Ndikumana S."/>
            <person name="Pagni M."/>
            <person name="Petitpierre D."/>
            <person name="Requena N."/>
            <person name="Rosikiewicz P."/>
            <person name="Riley R."/>
            <person name="Saito K."/>
            <person name="San Clemente H."/>
            <person name="Shapiro H."/>
            <person name="van Tuinen D."/>
            <person name="Becard G."/>
            <person name="Bonfante P."/>
            <person name="Paszkowski U."/>
            <person name="Shachar-Hill Y."/>
            <person name="Young J.P."/>
            <person name="Sanders I.R."/>
            <person name="Henrissat B."/>
            <person name="Rensing S.A."/>
            <person name="Grigoriev I.V."/>
            <person name="Corradi N."/>
            <person name="Roux C."/>
            <person name="Martin F."/>
        </authorList>
    </citation>
    <scope>NUCLEOTIDE SEQUENCE</scope>
    <source>
        <strain evidence="1">DAOM 197198</strain>
    </source>
</reference>